<dbReference type="EMBL" id="FOHN01000018">
    <property type="protein sequence ID" value="SET39733.1"/>
    <property type="molecule type" value="Genomic_DNA"/>
</dbReference>
<dbReference type="GO" id="GO:0006508">
    <property type="term" value="P:proteolysis"/>
    <property type="evidence" value="ECO:0007669"/>
    <property type="project" value="UniProtKB-KW"/>
</dbReference>
<name>A0A1I0E521_9FIRM</name>
<accession>A0A1I0E521</accession>
<dbReference type="PANTHER" id="PTHR30217:SF10">
    <property type="entry name" value="23S RRNA 5-HYDROXYCYTIDINE C2501 SYNTHASE"/>
    <property type="match status" value="1"/>
</dbReference>
<evidence type="ECO:0000313" key="1">
    <source>
        <dbReference type="EMBL" id="SET39733.1"/>
    </source>
</evidence>
<dbReference type="OrthoDB" id="9805982at2"/>
<dbReference type="GO" id="GO:0008233">
    <property type="term" value="F:peptidase activity"/>
    <property type="evidence" value="ECO:0007669"/>
    <property type="project" value="UniProtKB-KW"/>
</dbReference>
<dbReference type="InterPro" id="IPR051454">
    <property type="entry name" value="RNA/ubiquinone_mod_enzymes"/>
</dbReference>
<keyword evidence="2" id="KW-1185">Reference proteome</keyword>
<dbReference type="Proteomes" id="UP000199800">
    <property type="component" value="Unassembled WGS sequence"/>
</dbReference>
<dbReference type="RefSeq" id="WP_092478372.1">
    <property type="nucleotide sequence ID" value="NZ_FOHN01000018.1"/>
</dbReference>
<reference evidence="1 2" key="1">
    <citation type="submission" date="2016-10" db="EMBL/GenBank/DDBJ databases">
        <authorList>
            <person name="de Groot N.N."/>
        </authorList>
    </citation>
    <scope>NUCLEOTIDE SEQUENCE [LARGE SCALE GENOMIC DNA]</scope>
    <source>
        <strain evidence="1 2">DSM 1801</strain>
    </source>
</reference>
<keyword evidence="1" id="KW-0645">Protease</keyword>
<sequence length="408" mass="47751">MEKGRFKFDVAYNFDEHLAEELQKAGNVHCVYAKLNSDLVGGGRPSSALPNISMEELGRHIKKVHDCGMKFNYLLNTMCVGNRELEKEYFEDVIDYLDKLCNMGIDSVTVANPFISNMVKQRFGDKLEICLSVNVRVSSLQQIKYWEEFGIDEITLDQIVNRDFDVLEKILLHTKQTGTRIRLFANNICLHDCPMRSYHGLANSHASQENQKGREHLNYYYYKCTAMKVRDPYKLIAATWIRPDDLPYYYELMEKTRNHNVLIKLAERSSTNDYLIKILNAYNDEHYDGNLMDIIYPIQGKFLIPPKKERANREDYYTPEMMQEIVSTFNLDWFNIDNRKLDGFLEGFLKHNNCKDKICSSKSEGISSCTYCYQWAKKAVICDEEKQKQYLNNVNDIINRMETGQMFK</sequence>
<organism evidence="1 2">
    <name type="scientific">[Clostridium] polysaccharolyticum</name>
    <dbReference type="NCBI Taxonomy" id="29364"/>
    <lineage>
        <taxon>Bacteria</taxon>
        <taxon>Bacillati</taxon>
        <taxon>Bacillota</taxon>
        <taxon>Clostridia</taxon>
        <taxon>Lachnospirales</taxon>
        <taxon>Lachnospiraceae</taxon>
    </lineage>
</organism>
<proteinExistence type="predicted"/>
<keyword evidence="1" id="KW-0378">Hydrolase</keyword>
<dbReference type="STRING" id="29364.SAMN04487772_11841"/>
<dbReference type="AlphaFoldDB" id="A0A1I0E521"/>
<dbReference type="Pfam" id="PF01136">
    <property type="entry name" value="Peptidase_U32"/>
    <property type="match status" value="1"/>
</dbReference>
<gene>
    <name evidence="1" type="ORF">SAMN04487772_11841</name>
</gene>
<protein>
    <submittedName>
        <fullName evidence="1">Collagenase-like protease, PrtC family</fullName>
    </submittedName>
</protein>
<evidence type="ECO:0000313" key="2">
    <source>
        <dbReference type="Proteomes" id="UP000199800"/>
    </source>
</evidence>
<dbReference type="InterPro" id="IPR001539">
    <property type="entry name" value="Peptidase_U32"/>
</dbReference>
<dbReference type="PANTHER" id="PTHR30217">
    <property type="entry name" value="PEPTIDASE U32 FAMILY"/>
    <property type="match status" value="1"/>
</dbReference>